<dbReference type="EMBL" id="RBOW01000872">
    <property type="protein sequence ID" value="RMN20396.1"/>
    <property type="molecule type" value="Genomic_DNA"/>
</dbReference>
<organism evidence="1 2">
    <name type="scientific">Pseudomonas cannabina</name>
    <dbReference type="NCBI Taxonomy" id="86840"/>
    <lineage>
        <taxon>Bacteria</taxon>
        <taxon>Pseudomonadati</taxon>
        <taxon>Pseudomonadota</taxon>
        <taxon>Gammaproteobacteria</taxon>
        <taxon>Pseudomonadales</taxon>
        <taxon>Pseudomonadaceae</taxon>
        <taxon>Pseudomonas</taxon>
    </lineage>
</organism>
<name>A0A3M3KBN5_PSECA</name>
<protein>
    <submittedName>
        <fullName evidence="1">Uncharacterized protein</fullName>
    </submittedName>
</protein>
<sequence length="84" mass="8987">MSLQKNPDAPAGNLVLDQRAVSLMEMFAGADEMFQALHTDTEDQPDAQTLALAKQTSSMLAFELARHILTLANKAPSAGMAEQA</sequence>
<comment type="caution">
    <text evidence="1">The sequence shown here is derived from an EMBL/GenBank/DDBJ whole genome shotgun (WGS) entry which is preliminary data.</text>
</comment>
<reference evidence="1 2" key="1">
    <citation type="submission" date="2018-08" db="EMBL/GenBank/DDBJ databases">
        <title>Recombination of ecologically and evolutionarily significant loci maintains genetic cohesion in the Pseudomonas syringae species complex.</title>
        <authorList>
            <person name="Dillon M."/>
            <person name="Thakur S."/>
            <person name="Almeida R.N.D."/>
            <person name="Weir B.S."/>
            <person name="Guttman D.S."/>
        </authorList>
    </citation>
    <scope>NUCLEOTIDE SEQUENCE [LARGE SCALE GENOMIC DNA]</scope>
    <source>
        <strain evidence="1 2">ICMP 2821</strain>
    </source>
</reference>
<gene>
    <name evidence="1" type="ORF">ALQ64_00210</name>
</gene>
<evidence type="ECO:0000313" key="1">
    <source>
        <dbReference type="EMBL" id="RMN20396.1"/>
    </source>
</evidence>
<accession>A0A3M3KBN5</accession>
<dbReference type="Proteomes" id="UP000281372">
    <property type="component" value="Unassembled WGS sequence"/>
</dbReference>
<proteinExistence type="predicted"/>
<dbReference type="AlphaFoldDB" id="A0A3M3KBN5"/>
<dbReference type="RefSeq" id="WP_122378096.1">
    <property type="nucleotide sequence ID" value="NZ_RBOW01000872.1"/>
</dbReference>
<evidence type="ECO:0000313" key="2">
    <source>
        <dbReference type="Proteomes" id="UP000281372"/>
    </source>
</evidence>